<evidence type="ECO:0008006" key="3">
    <source>
        <dbReference type="Google" id="ProtNLM"/>
    </source>
</evidence>
<name>A0AA35WJU9_GEOBA</name>
<dbReference type="SUPFAM" id="SSF56784">
    <property type="entry name" value="HAD-like"/>
    <property type="match status" value="1"/>
</dbReference>
<sequence length="256" mass="28762">MSSPLQLFIDFDGVICDSAAECLFSSWVAYDRLTRDSEDGSQPPSAPLSVPVALRARFLHLRPFIRAGDDYVLIQRLLAGNRTPSRQEEFDHARREAGPQTLARYGDVLNRVRQELMAHDREHWLRLNPLYPGMAELLRAADWATTWILSTKRPLYIQAILAFHELPVPPRAILHAAAVSKLETVAAVLDERQAERAALVDDQLDHLVGNDDPRIKVYLAAWGYAKPEWLKDPRVPALDLPDLRGLVARTMTGGTS</sequence>
<organism evidence="1 2">
    <name type="scientific">Geodia barretti</name>
    <name type="common">Barrett's horny sponge</name>
    <dbReference type="NCBI Taxonomy" id="519541"/>
    <lineage>
        <taxon>Eukaryota</taxon>
        <taxon>Metazoa</taxon>
        <taxon>Porifera</taxon>
        <taxon>Demospongiae</taxon>
        <taxon>Heteroscleromorpha</taxon>
        <taxon>Tetractinellida</taxon>
        <taxon>Astrophorina</taxon>
        <taxon>Geodiidae</taxon>
        <taxon>Geodia</taxon>
    </lineage>
</organism>
<gene>
    <name evidence="1" type="ORF">GBAR_LOCUS10080</name>
</gene>
<reference evidence="1" key="1">
    <citation type="submission" date="2023-03" db="EMBL/GenBank/DDBJ databases">
        <authorList>
            <person name="Steffen K."/>
            <person name="Cardenas P."/>
        </authorList>
    </citation>
    <scope>NUCLEOTIDE SEQUENCE</scope>
</reference>
<dbReference type="EMBL" id="CASHTH010001529">
    <property type="protein sequence ID" value="CAI8016437.1"/>
    <property type="molecule type" value="Genomic_DNA"/>
</dbReference>
<accession>A0AA35WJU9</accession>
<dbReference type="Proteomes" id="UP001174909">
    <property type="component" value="Unassembled WGS sequence"/>
</dbReference>
<protein>
    <recommendedName>
        <fullName evidence="3">HAD family hydrolase</fullName>
    </recommendedName>
</protein>
<proteinExistence type="predicted"/>
<dbReference type="AlphaFoldDB" id="A0AA35WJU9"/>
<evidence type="ECO:0000313" key="2">
    <source>
        <dbReference type="Proteomes" id="UP001174909"/>
    </source>
</evidence>
<dbReference type="InterPro" id="IPR036412">
    <property type="entry name" value="HAD-like_sf"/>
</dbReference>
<keyword evidence="2" id="KW-1185">Reference proteome</keyword>
<comment type="caution">
    <text evidence="1">The sequence shown here is derived from an EMBL/GenBank/DDBJ whole genome shotgun (WGS) entry which is preliminary data.</text>
</comment>
<evidence type="ECO:0000313" key="1">
    <source>
        <dbReference type="EMBL" id="CAI8016437.1"/>
    </source>
</evidence>